<dbReference type="Proteomes" id="UP000789375">
    <property type="component" value="Unassembled WGS sequence"/>
</dbReference>
<dbReference type="EMBL" id="CAJVPP010000019">
    <property type="protein sequence ID" value="CAG8435248.1"/>
    <property type="molecule type" value="Genomic_DNA"/>
</dbReference>
<dbReference type="AlphaFoldDB" id="A0A9N8V1W2"/>
<name>A0A9N8V1W2_FUNMO</name>
<gene>
    <name evidence="1" type="ORF">FMOSSE_LOCUS221</name>
</gene>
<accession>A0A9N8V1W2</accession>
<comment type="caution">
    <text evidence="1">The sequence shown here is derived from an EMBL/GenBank/DDBJ whole genome shotgun (WGS) entry which is preliminary data.</text>
</comment>
<protein>
    <submittedName>
        <fullName evidence="1">1905_t:CDS:1</fullName>
    </submittedName>
</protein>
<evidence type="ECO:0000313" key="1">
    <source>
        <dbReference type="EMBL" id="CAG8435248.1"/>
    </source>
</evidence>
<sequence length="61" mass="7180">MVINPISESFLENYAEAMIKALQERFSDSDLYNALSVFDVKLFSKTERQMEFIDKEKLLDK</sequence>
<organism evidence="1 2">
    <name type="scientific">Funneliformis mosseae</name>
    <name type="common">Endomycorrhizal fungus</name>
    <name type="synonym">Glomus mosseae</name>
    <dbReference type="NCBI Taxonomy" id="27381"/>
    <lineage>
        <taxon>Eukaryota</taxon>
        <taxon>Fungi</taxon>
        <taxon>Fungi incertae sedis</taxon>
        <taxon>Mucoromycota</taxon>
        <taxon>Glomeromycotina</taxon>
        <taxon>Glomeromycetes</taxon>
        <taxon>Glomerales</taxon>
        <taxon>Glomeraceae</taxon>
        <taxon>Funneliformis</taxon>
    </lineage>
</organism>
<keyword evidence="2" id="KW-1185">Reference proteome</keyword>
<evidence type="ECO:0000313" key="2">
    <source>
        <dbReference type="Proteomes" id="UP000789375"/>
    </source>
</evidence>
<proteinExistence type="predicted"/>
<reference evidence="1" key="1">
    <citation type="submission" date="2021-06" db="EMBL/GenBank/DDBJ databases">
        <authorList>
            <person name="Kallberg Y."/>
            <person name="Tangrot J."/>
            <person name="Rosling A."/>
        </authorList>
    </citation>
    <scope>NUCLEOTIDE SEQUENCE</scope>
    <source>
        <strain evidence="1">87-6 pot B 2015</strain>
    </source>
</reference>